<keyword evidence="2" id="KW-0812">Transmembrane</keyword>
<accession>A0ABQ8A4X1</accession>
<keyword evidence="1" id="KW-0863">Zinc-finger</keyword>
<keyword evidence="1" id="KW-0862">Zinc</keyword>
<evidence type="ECO:0000259" key="3">
    <source>
        <dbReference type="PROSITE" id="PS50089"/>
    </source>
</evidence>
<dbReference type="InterPro" id="IPR013083">
    <property type="entry name" value="Znf_RING/FYVE/PHD"/>
</dbReference>
<dbReference type="PANTHER" id="PTHR45676:SF98">
    <property type="entry name" value="RING-TYPE E3 UBIQUITIN TRANSFERASE"/>
    <property type="match status" value="1"/>
</dbReference>
<dbReference type="SMART" id="SM00184">
    <property type="entry name" value="RING"/>
    <property type="match status" value="1"/>
</dbReference>
<protein>
    <recommendedName>
        <fullName evidence="3">RING-type domain-containing protein</fullName>
    </recommendedName>
</protein>
<name>A0ABQ8A4X1_BRANA</name>
<evidence type="ECO:0000313" key="4">
    <source>
        <dbReference type="EMBL" id="KAH0887554.1"/>
    </source>
</evidence>
<keyword evidence="1" id="KW-0479">Metal-binding</keyword>
<comment type="caution">
    <text evidence="4">The sequence shown here is derived from an EMBL/GenBank/DDBJ whole genome shotgun (WGS) entry which is preliminary data.</text>
</comment>
<feature type="domain" description="RING-type" evidence="3">
    <location>
        <begin position="139"/>
        <end position="181"/>
    </location>
</feature>
<dbReference type="EMBL" id="JAGKQM010000014">
    <property type="protein sequence ID" value="KAH0887554.1"/>
    <property type="molecule type" value="Genomic_DNA"/>
</dbReference>
<dbReference type="SUPFAM" id="SSF57850">
    <property type="entry name" value="RING/U-box"/>
    <property type="match status" value="1"/>
</dbReference>
<evidence type="ECO:0000256" key="2">
    <source>
        <dbReference type="SAM" id="Phobius"/>
    </source>
</evidence>
<keyword evidence="2" id="KW-0472">Membrane</keyword>
<keyword evidence="5" id="KW-1185">Reference proteome</keyword>
<dbReference type="InterPro" id="IPR001841">
    <property type="entry name" value="Znf_RING"/>
</dbReference>
<proteinExistence type="predicted"/>
<dbReference type="Gene3D" id="3.30.40.10">
    <property type="entry name" value="Zinc/RING finger domain, C3HC4 (zinc finger)"/>
    <property type="match status" value="1"/>
</dbReference>
<keyword evidence="2" id="KW-1133">Transmembrane helix</keyword>
<evidence type="ECO:0000256" key="1">
    <source>
        <dbReference type="PROSITE-ProRule" id="PRU00175"/>
    </source>
</evidence>
<organism evidence="4 5">
    <name type="scientific">Brassica napus</name>
    <name type="common">Rape</name>
    <dbReference type="NCBI Taxonomy" id="3708"/>
    <lineage>
        <taxon>Eukaryota</taxon>
        <taxon>Viridiplantae</taxon>
        <taxon>Streptophyta</taxon>
        <taxon>Embryophyta</taxon>
        <taxon>Tracheophyta</taxon>
        <taxon>Spermatophyta</taxon>
        <taxon>Magnoliopsida</taxon>
        <taxon>eudicotyledons</taxon>
        <taxon>Gunneridae</taxon>
        <taxon>Pentapetalae</taxon>
        <taxon>rosids</taxon>
        <taxon>malvids</taxon>
        <taxon>Brassicales</taxon>
        <taxon>Brassicaceae</taxon>
        <taxon>Brassiceae</taxon>
        <taxon>Brassica</taxon>
    </lineage>
</organism>
<dbReference type="Pfam" id="PF17123">
    <property type="entry name" value="zf-RING_11"/>
    <property type="match status" value="1"/>
</dbReference>
<dbReference type="Proteomes" id="UP000824890">
    <property type="component" value="Unassembled WGS sequence"/>
</dbReference>
<dbReference type="PANTHER" id="PTHR45676">
    <property type="entry name" value="RING-H2 FINGER PROTEIN ATL51-RELATED"/>
    <property type="match status" value="1"/>
</dbReference>
<sequence length="352" mass="39056">MMSSIGATRQHAKFQSDVRLTRGKYRMGIAEESSKPMWGSVSHTSPGPGHSLNGKIMLSSVIILFAAVLMMLCFHSYARWLFRRQNRRIRRRIRAHLRALSASTISSTSLSPLDTAVLEKIRIFVYSSETHHQTPLEECSVCLSEFEEEDQGRILPKCGHAFHADCIDTGFRSNNNNPVLPNSHNGSTFPDFGHVAIMPAHVALTLVHVAVTSGPRERLRYHPPPLKLPQAWWSTESFLHKTFICSTDERHPGLSNPTLANKEICDREIGSISSVSDVMITGPSDSVCCVRAGSSIIVFRIVKCAQCEISRPCVPASRVKKPVYLLEAKSSAGLIVHPCNTVPVFWFGSVRP</sequence>
<evidence type="ECO:0000313" key="5">
    <source>
        <dbReference type="Proteomes" id="UP000824890"/>
    </source>
</evidence>
<reference evidence="4 5" key="1">
    <citation type="submission" date="2021-05" db="EMBL/GenBank/DDBJ databases">
        <title>Genome Assembly of Synthetic Allotetraploid Brassica napus Reveals Homoeologous Exchanges between Subgenomes.</title>
        <authorList>
            <person name="Davis J.T."/>
        </authorList>
    </citation>
    <scope>NUCLEOTIDE SEQUENCE [LARGE SCALE GENOMIC DNA]</scope>
    <source>
        <strain evidence="5">cv. Da-Ae</strain>
        <tissue evidence="4">Seedling</tissue>
    </source>
</reference>
<dbReference type="PROSITE" id="PS50089">
    <property type="entry name" value="ZF_RING_2"/>
    <property type="match status" value="1"/>
</dbReference>
<feature type="transmembrane region" description="Helical" evidence="2">
    <location>
        <begin position="56"/>
        <end position="82"/>
    </location>
</feature>
<gene>
    <name evidence="4" type="ORF">HID58_063650</name>
</gene>